<dbReference type="KEGG" id="lins:G7067_07740"/>
<evidence type="ECO:0000256" key="3">
    <source>
        <dbReference type="ARBA" id="ARBA00022578"/>
    </source>
</evidence>
<name>A0A6G8FJ78_9MICO</name>
<keyword evidence="9" id="KW-1185">Reference proteome</keyword>
<protein>
    <recommendedName>
        <fullName evidence="6">Mutator family transposase</fullName>
    </recommendedName>
</protein>
<dbReference type="GO" id="GO:0004803">
    <property type="term" value="F:transposase activity"/>
    <property type="evidence" value="ECO:0007669"/>
    <property type="project" value="UniProtKB-UniRule"/>
</dbReference>
<evidence type="ECO:0000256" key="7">
    <source>
        <dbReference type="SAM" id="MobiDB-lite"/>
    </source>
</evidence>
<evidence type="ECO:0000313" key="8">
    <source>
        <dbReference type="EMBL" id="QIM16339.1"/>
    </source>
</evidence>
<dbReference type="Pfam" id="PF00872">
    <property type="entry name" value="Transposase_mut"/>
    <property type="match status" value="1"/>
</dbReference>
<proteinExistence type="inferred from homology"/>
<dbReference type="GO" id="GO:0006313">
    <property type="term" value="P:DNA transposition"/>
    <property type="evidence" value="ECO:0007669"/>
    <property type="project" value="UniProtKB-UniRule"/>
</dbReference>
<dbReference type="NCBIfam" id="NF033544">
    <property type="entry name" value="transpos_IS1249"/>
    <property type="match status" value="1"/>
</dbReference>
<evidence type="ECO:0000256" key="1">
    <source>
        <dbReference type="ARBA" id="ARBA00002190"/>
    </source>
</evidence>
<gene>
    <name evidence="8" type="ORF">G7067_07740</name>
</gene>
<feature type="region of interest" description="Disordered" evidence="7">
    <location>
        <begin position="346"/>
        <end position="375"/>
    </location>
</feature>
<reference evidence="8 9" key="1">
    <citation type="submission" date="2020-03" db="EMBL/GenBank/DDBJ databases">
        <title>Leucobacter sp. nov., isolated from beetles.</title>
        <authorList>
            <person name="Hyun D.-W."/>
            <person name="Bae J.-W."/>
        </authorList>
    </citation>
    <scope>NUCLEOTIDE SEQUENCE [LARGE SCALE GENOMIC DNA]</scope>
    <source>
        <strain evidence="8 9">HDW9B</strain>
    </source>
</reference>
<keyword evidence="6" id="KW-0814">Transposable element</keyword>
<keyword evidence="5 6" id="KW-0233">DNA recombination</keyword>
<dbReference type="PANTHER" id="PTHR33217:SF9">
    <property type="entry name" value="MUTATOR FAMILY TRANSPOSASE"/>
    <property type="match status" value="1"/>
</dbReference>
<sequence>MSVTISCGKQHFPSLCVICKTKLVKNGRNAAGNQRWKCPTCGASSLRKRPDRSQLFTLRTFIDWLLGKHEQAVLDGTQTGRSFRRHIAWCWELRPRIPATGVIYDVIQIDGFNLRTGWCVLVATHRGAVVAAQWCSREGYAAWSALMKRLPPPHLVVCDGGPGMHAALREHWPETRVQRCLVHLQRNVRKYVTTRSKTAAGKGLWGLAKKLTSVKTVDTAEAWTRLLLAWESEHLHLTKARTYRKDGIEVPSWAKPGQQWWYTHQRLRSGHQVLRRVIQKGHLFTFLDPDLQHLRAPVTTNEIEGGTNSQMRAMLRHHRGMPEEHQRRAIEWWLYMHSEVPDPAKVLSEHEPQSSGLPRPEHTTPDPGTALYDTGLDQGEGLWLRRGWAGRG</sequence>
<evidence type="ECO:0000313" key="9">
    <source>
        <dbReference type="Proteomes" id="UP000501387"/>
    </source>
</evidence>
<dbReference type="InterPro" id="IPR048004">
    <property type="entry name" value="IS1249_transpos"/>
</dbReference>
<dbReference type="GO" id="GO:0003677">
    <property type="term" value="F:DNA binding"/>
    <property type="evidence" value="ECO:0007669"/>
    <property type="project" value="UniProtKB-UniRule"/>
</dbReference>
<dbReference type="EMBL" id="CP049934">
    <property type="protein sequence ID" value="QIM16339.1"/>
    <property type="molecule type" value="Genomic_DNA"/>
</dbReference>
<evidence type="ECO:0000256" key="5">
    <source>
        <dbReference type="ARBA" id="ARBA00023172"/>
    </source>
</evidence>
<comment type="similarity">
    <text evidence="2 6">Belongs to the transposase mutator family.</text>
</comment>
<keyword evidence="3 6" id="KW-0815">Transposition</keyword>
<dbReference type="AlphaFoldDB" id="A0A6G8FJ78"/>
<dbReference type="PANTHER" id="PTHR33217">
    <property type="entry name" value="TRANSPOSASE FOR INSERTION SEQUENCE ELEMENT IS1081"/>
    <property type="match status" value="1"/>
</dbReference>
<dbReference type="Proteomes" id="UP000501387">
    <property type="component" value="Chromosome"/>
</dbReference>
<evidence type="ECO:0000256" key="6">
    <source>
        <dbReference type="RuleBase" id="RU365089"/>
    </source>
</evidence>
<dbReference type="InterPro" id="IPR001207">
    <property type="entry name" value="Transposase_mutator"/>
</dbReference>
<keyword evidence="4 6" id="KW-0238">DNA-binding</keyword>
<comment type="function">
    <text evidence="1 6">Required for the transposition of the insertion element.</text>
</comment>
<accession>A0A6G8FJ78</accession>
<evidence type="ECO:0000256" key="4">
    <source>
        <dbReference type="ARBA" id="ARBA00023125"/>
    </source>
</evidence>
<organism evidence="8 9">
    <name type="scientific">Leucobacter insecticola</name>
    <dbReference type="NCBI Taxonomy" id="2714934"/>
    <lineage>
        <taxon>Bacteria</taxon>
        <taxon>Bacillati</taxon>
        <taxon>Actinomycetota</taxon>
        <taxon>Actinomycetes</taxon>
        <taxon>Micrococcales</taxon>
        <taxon>Microbacteriaceae</taxon>
        <taxon>Leucobacter</taxon>
    </lineage>
</organism>
<dbReference type="RefSeq" id="WP_166323261.1">
    <property type="nucleotide sequence ID" value="NZ_CP049934.1"/>
</dbReference>
<evidence type="ECO:0000256" key="2">
    <source>
        <dbReference type="ARBA" id="ARBA00010961"/>
    </source>
</evidence>